<proteinExistence type="predicted"/>
<dbReference type="Proteomes" id="UP000000269">
    <property type="component" value="Chromosome"/>
</dbReference>
<sequence length="408" mass="48968">MGRADIKIIDIREHCGARNKILSFEEQEIIFTKEIERNGKYYFSINSYELSTGVVEEIYTYEIPEAEFYSQHTYIIENDILIIKPCFKNLNSIEVDALDRNSKKIKSKHIFEVKEEVTSIPIVINSRYFLFYADIDEMDEDKYGFYKEAGYSHFIYLCDLLEDQIYLVNDLRLVNGLTVVHGLLDCLPTFTHNDEEYLLFNETYMEDYEYEEYIYNAIKDGRLDKNLVKEIEGLYYIPVNDFVESIKRGQKNIQFKEIKKRYLDGWVRYLGMDERNIYFREKDFKTGIEKVHALDKEKFVPTVVKEIHHKKIKGRLIYGDTIYEEVELDDSIEIRGIYNFDDTFSFKKGKNLYFKEMINHRYLICWQWVEDEEENYFEFVHIMDLQSKGHIKYEGACSIYNNDIVLYR</sequence>
<dbReference type="EMBL" id="CP000853">
    <property type="protein sequence ID" value="ABW20277.1"/>
    <property type="molecule type" value="Genomic_DNA"/>
</dbReference>
<dbReference type="OrthoDB" id="1950981at2"/>
<name>A8MKE5_ALKOO</name>
<dbReference type="RefSeq" id="WP_012160584.1">
    <property type="nucleotide sequence ID" value="NC_009922.1"/>
</dbReference>
<reference evidence="2" key="1">
    <citation type="submission" date="2007-10" db="EMBL/GenBank/DDBJ databases">
        <title>Complete genome of Alkaliphilus oremlandii OhILAs.</title>
        <authorList>
            <person name="Copeland A."/>
            <person name="Lucas S."/>
            <person name="Lapidus A."/>
            <person name="Barry K."/>
            <person name="Detter J.C."/>
            <person name="Glavina del Rio T."/>
            <person name="Hammon N."/>
            <person name="Israni S."/>
            <person name="Dalin E."/>
            <person name="Tice H."/>
            <person name="Pitluck S."/>
            <person name="Chain P."/>
            <person name="Malfatti S."/>
            <person name="Shin M."/>
            <person name="Vergez L."/>
            <person name="Schmutz J."/>
            <person name="Larimer F."/>
            <person name="Land M."/>
            <person name="Hauser L."/>
            <person name="Kyrpides N."/>
            <person name="Mikhailova N."/>
            <person name="Stolz J.F."/>
            <person name="Dawson A."/>
            <person name="Fisher E."/>
            <person name="Crable B."/>
            <person name="Perera E."/>
            <person name="Lisak J."/>
            <person name="Ranganathan M."/>
            <person name="Basu P."/>
            <person name="Richardson P."/>
        </authorList>
    </citation>
    <scope>NUCLEOTIDE SEQUENCE [LARGE SCALE GENOMIC DNA]</scope>
    <source>
        <strain evidence="2">OhILAs</strain>
    </source>
</reference>
<keyword evidence="2" id="KW-1185">Reference proteome</keyword>
<dbReference type="eggNOG" id="ENOG50325UI">
    <property type="taxonomic scope" value="Bacteria"/>
</dbReference>
<gene>
    <name evidence="1" type="ordered locus">Clos_2746</name>
</gene>
<dbReference type="HOGENOM" id="CLU_673762_0_0_9"/>
<evidence type="ECO:0000313" key="1">
    <source>
        <dbReference type="EMBL" id="ABW20277.1"/>
    </source>
</evidence>
<evidence type="ECO:0000313" key="2">
    <source>
        <dbReference type="Proteomes" id="UP000000269"/>
    </source>
</evidence>
<protein>
    <submittedName>
        <fullName evidence="1">Uncharacterized protein</fullName>
    </submittedName>
</protein>
<dbReference type="KEGG" id="aoe:Clos_2746"/>
<accession>A8MKE5</accession>
<organism evidence="1 2">
    <name type="scientific">Alkaliphilus oremlandii (strain OhILAs)</name>
    <name type="common">Clostridium oremlandii (strain OhILAs)</name>
    <dbReference type="NCBI Taxonomy" id="350688"/>
    <lineage>
        <taxon>Bacteria</taxon>
        <taxon>Bacillati</taxon>
        <taxon>Bacillota</taxon>
        <taxon>Clostridia</taxon>
        <taxon>Peptostreptococcales</taxon>
        <taxon>Natronincolaceae</taxon>
        <taxon>Alkaliphilus</taxon>
    </lineage>
</organism>
<dbReference type="STRING" id="350688.Clos_2746"/>
<dbReference type="AlphaFoldDB" id="A8MKE5"/>